<dbReference type="GO" id="GO:0006096">
    <property type="term" value="P:glycolytic process"/>
    <property type="evidence" value="ECO:0007669"/>
    <property type="project" value="UniProtKB-UniPathway"/>
</dbReference>
<name>A0A090BWI7_9ENTR</name>
<keyword evidence="4 10" id="KW-0479">Metal-binding</keyword>
<evidence type="ECO:0000256" key="4">
    <source>
        <dbReference type="ARBA" id="ARBA00022723"/>
    </source>
</evidence>
<evidence type="ECO:0000256" key="7">
    <source>
        <dbReference type="ARBA" id="ARBA00023239"/>
    </source>
</evidence>
<reference evidence="12 13" key="2">
    <citation type="journal article" date="2014" name="Curr. Biol.">
        <title>Symbiont-Supplemented Maternal Investment Underpinning Host's Ecological Adaptation.</title>
        <authorList>
            <person name="Kaiwa N."/>
            <person name="Hosokawa T."/>
            <person name="Nikoh N."/>
            <person name="Tanahashi M."/>
            <person name="Moriyama M."/>
            <person name="Meng X.Y."/>
            <person name="Maeda T."/>
            <person name="Yamaguchi K."/>
            <person name="Shigenobu S."/>
            <person name="Ito M."/>
            <person name="Fukatsu T."/>
        </authorList>
    </citation>
    <scope>NUCLEOTIDE SEQUENCE [LARGE SCALE GENOMIC DNA]</scope>
    <source>
        <strain evidence="12 13">UwTKB</strain>
    </source>
</reference>
<dbReference type="HOGENOM" id="CLU_036923_0_0_6"/>
<dbReference type="FunFam" id="3.20.20.70:FF:000013">
    <property type="entry name" value="Class II fructose-bisphosphate aldolase"/>
    <property type="match status" value="1"/>
</dbReference>
<dbReference type="UniPathway" id="UPA00109">
    <property type="reaction ID" value="UER00183"/>
</dbReference>
<feature type="binding site" evidence="10">
    <location>
        <position position="231"/>
    </location>
    <ligand>
        <name>Zn(2+)</name>
        <dbReference type="ChEBI" id="CHEBI:29105"/>
        <label>1</label>
        <note>catalytic</note>
    </ligand>
</feature>
<feature type="binding site" evidence="9">
    <location>
        <begin position="271"/>
        <end position="273"/>
    </location>
    <ligand>
        <name>dihydroxyacetone phosphate</name>
        <dbReference type="ChEBI" id="CHEBI:57642"/>
    </ligand>
</feature>
<reference evidence="13" key="1">
    <citation type="submission" date="2013-11" db="EMBL/GenBank/DDBJ databases">
        <title>Symbiont-containing voluminous jelly as an extraordinary maternal gift for overwintering insect nymphs.</title>
        <authorList>
            <person name="Kaiwa N."/>
            <person name="Hosokawa T."/>
            <person name="Nikoh N."/>
            <person name="Meng X.Y."/>
            <person name="Tanahashi M."/>
            <person name="Moriyama M."/>
            <person name="Maeda T."/>
            <person name="Yamaguchi K."/>
            <person name="Shigenobu S."/>
            <person name="Ito M."/>
            <person name="Fukatsu T."/>
        </authorList>
    </citation>
    <scope>NUCLEOTIDE SEQUENCE [LARGE SCALE GENOMIC DNA]</scope>
    <source>
        <strain evidence="13">UwTKB</strain>
    </source>
</reference>
<dbReference type="PIRSF" id="PIRSF001359">
    <property type="entry name" value="F_bP_aldolase_II"/>
    <property type="match status" value="1"/>
</dbReference>
<dbReference type="AlphaFoldDB" id="A0A090BWI7"/>
<evidence type="ECO:0000256" key="8">
    <source>
        <dbReference type="PIRSR" id="PIRSR001359-1"/>
    </source>
</evidence>
<dbReference type="GO" id="GO:0008270">
    <property type="term" value="F:zinc ion binding"/>
    <property type="evidence" value="ECO:0007669"/>
    <property type="project" value="UniProtKB-UniRule"/>
</dbReference>
<evidence type="ECO:0000313" key="13">
    <source>
        <dbReference type="Proteomes" id="UP000031627"/>
    </source>
</evidence>
<evidence type="ECO:0000256" key="5">
    <source>
        <dbReference type="ARBA" id="ARBA00022833"/>
    </source>
</evidence>
<feature type="binding site" evidence="10">
    <location>
        <position position="149"/>
    </location>
    <ligand>
        <name>Zn(2+)</name>
        <dbReference type="ChEBI" id="CHEBI:29105"/>
        <label>2</label>
    </ligand>
</feature>
<dbReference type="GO" id="GO:0005829">
    <property type="term" value="C:cytosol"/>
    <property type="evidence" value="ECO:0007669"/>
    <property type="project" value="TreeGrafter"/>
</dbReference>
<evidence type="ECO:0000256" key="9">
    <source>
        <dbReference type="PIRSR" id="PIRSR001359-2"/>
    </source>
</evidence>
<feature type="binding site" evidence="9">
    <location>
        <position position="232"/>
    </location>
    <ligand>
        <name>dihydroxyacetone phosphate</name>
        <dbReference type="ChEBI" id="CHEBI:57642"/>
    </ligand>
</feature>
<dbReference type="GO" id="GO:0006094">
    <property type="term" value="P:gluconeogenesis"/>
    <property type="evidence" value="ECO:0007669"/>
    <property type="project" value="TreeGrafter"/>
</dbReference>
<accession>A0A090BWI7</accession>
<comment type="similarity">
    <text evidence="3 11">Belongs to the class II fructose-bisphosphate aldolase family.</text>
</comment>
<dbReference type="SUPFAM" id="SSF51569">
    <property type="entry name" value="Aldolase"/>
    <property type="match status" value="1"/>
</dbReference>
<dbReference type="RefSeq" id="WP_041063167.1">
    <property type="nucleotide sequence ID" value="NZ_AP014521.1"/>
</dbReference>
<dbReference type="OrthoDB" id="9803995at2"/>
<dbReference type="PANTHER" id="PTHR30559:SF0">
    <property type="entry name" value="FRUCTOSE-BISPHOSPHATE ALDOLASE"/>
    <property type="match status" value="1"/>
</dbReference>
<sequence length="364" mass="41188">MSKILNYIRPGVVFGSDVQKIFSIAKKQSFAIPAINCIGTDSINAVLETAKTVNSPVIIQFSYSGSQFIVGEGLKEDSSEEEKNNAAVIGAIAGAKYVHFISKHYGIPVILHTDHCAKNLLPWIDKLLDFGKNFFIKNKKPLFSSHMIDLSAETLEENIQISQRYLEKMSKIGMTLEVELGLTGGEEDGINNSNLNKKFFYSNPKDIYYAYKKLQLIDNKFTIAAAFGNVHGVYSPGNVKLMPNILKEAQRYVKEKNRSLNNKIVSFVFHGGSGSSLEDIRKAIKYGVIKMNVDTDIQWATWQGVSHFYKKNKEYLHQQIGSSHDKNQPNKKYYDPRKWLRSAQISIINRLKQTFSDLNCIDRL</sequence>
<organism evidence="12 13">
    <name type="scientific">Candidatus Tachikawaea gelatinosa</name>
    <dbReference type="NCBI Taxonomy" id="1410383"/>
    <lineage>
        <taxon>Bacteria</taxon>
        <taxon>Pseudomonadati</taxon>
        <taxon>Pseudomonadota</taxon>
        <taxon>Gammaproteobacteria</taxon>
        <taxon>Enterobacterales</taxon>
        <taxon>Enterobacteriaceae</taxon>
        <taxon>Candidatus Tachikawaea</taxon>
    </lineage>
</organism>
<evidence type="ECO:0000256" key="2">
    <source>
        <dbReference type="ARBA" id="ARBA00004714"/>
    </source>
</evidence>
<feature type="binding site" evidence="10">
    <location>
        <position position="115"/>
    </location>
    <ligand>
        <name>Zn(2+)</name>
        <dbReference type="ChEBI" id="CHEBI:29105"/>
        <label>1</label>
        <note>catalytic</note>
    </ligand>
</feature>
<feature type="active site" description="Proton donor" evidence="8">
    <location>
        <position position="114"/>
    </location>
</feature>
<feature type="binding site" evidence="10">
    <location>
        <position position="179"/>
    </location>
    <ligand>
        <name>Zn(2+)</name>
        <dbReference type="ChEBI" id="CHEBI:29105"/>
        <label>2</label>
    </ligand>
</feature>
<comment type="cofactor">
    <cofactor evidence="10 11">
        <name>Zn(2+)</name>
        <dbReference type="ChEBI" id="CHEBI:29105"/>
    </cofactor>
    <text evidence="10 11">Binds 2 Zn(2+) ions per subunit. One is catalytic and the other provides a structural contribution.</text>
</comment>
<dbReference type="InterPro" id="IPR013785">
    <property type="entry name" value="Aldolase_TIM"/>
</dbReference>
<gene>
    <name evidence="12" type="primary">fbaA</name>
    <name evidence="12" type="ORF">TGUWTKB_4500</name>
</gene>
<dbReference type="PROSITE" id="PS00602">
    <property type="entry name" value="ALDOLASE_CLASS_II_1"/>
    <property type="match status" value="1"/>
</dbReference>
<evidence type="ECO:0000256" key="10">
    <source>
        <dbReference type="PIRSR" id="PIRSR001359-3"/>
    </source>
</evidence>
<comment type="pathway">
    <text evidence="2 11">Carbohydrate degradation; glycolysis; D-glyceraldehyde 3-phosphate and glycerone phosphate from D-glucose: step 4/4.</text>
</comment>
<dbReference type="NCBIfam" id="TIGR00167">
    <property type="entry name" value="cbbA"/>
    <property type="match status" value="1"/>
</dbReference>
<keyword evidence="5 10" id="KW-0862">Zinc</keyword>
<feature type="binding site" evidence="9">
    <location>
        <begin position="292"/>
        <end position="295"/>
    </location>
    <ligand>
        <name>dihydroxyacetone phosphate</name>
        <dbReference type="ChEBI" id="CHEBI:57642"/>
    </ligand>
</feature>
<dbReference type="Pfam" id="PF01116">
    <property type="entry name" value="F_bP_aldolase"/>
    <property type="match status" value="1"/>
</dbReference>
<comment type="function">
    <text evidence="11">Catalyzes the aldol condensation of dihydroxyacetone phosphate (DHAP or glycerone-phosphate) with glyceraldehyde 3-phosphate (G3P) to form fructose 1,6-bisphosphate (FBP) in gluconeogenesis and the reverse reaction in glycolysis.</text>
</comment>
<proteinExistence type="inferred from homology"/>
<dbReference type="STRING" id="1410383.TGUWTKB_4500"/>
<dbReference type="CDD" id="cd00946">
    <property type="entry name" value="FBP_aldolase_IIA"/>
    <property type="match status" value="1"/>
</dbReference>
<dbReference type="InterPro" id="IPR000771">
    <property type="entry name" value="FBA_II"/>
</dbReference>
<feature type="binding site" evidence="10">
    <location>
        <position position="270"/>
    </location>
    <ligand>
        <name>Zn(2+)</name>
        <dbReference type="ChEBI" id="CHEBI:29105"/>
        <label>1</label>
        <note>catalytic</note>
    </ligand>
</feature>
<keyword evidence="6 11" id="KW-0324">Glycolysis</keyword>
<comment type="catalytic activity">
    <reaction evidence="1 11">
        <text>beta-D-fructose 1,6-bisphosphate = D-glyceraldehyde 3-phosphate + dihydroxyacetone phosphate</text>
        <dbReference type="Rhea" id="RHEA:14729"/>
        <dbReference type="ChEBI" id="CHEBI:32966"/>
        <dbReference type="ChEBI" id="CHEBI:57642"/>
        <dbReference type="ChEBI" id="CHEBI:59776"/>
        <dbReference type="EC" id="4.1.2.13"/>
    </reaction>
</comment>
<evidence type="ECO:0000256" key="11">
    <source>
        <dbReference type="RuleBase" id="RU366023"/>
    </source>
</evidence>
<keyword evidence="13" id="KW-1185">Reference proteome</keyword>
<dbReference type="InterPro" id="IPR006411">
    <property type="entry name" value="Fruct_bisP_bact"/>
</dbReference>
<dbReference type="Gene3D" id="3.20.20.70">
    <property type="entry name" value="Aldolase class I"/>
    <property type="match status" value="1"/>
</dbReference>
<evidence type="ECO:0000313" key="12">
    <source>
        <dbReference type="EMBL" id="BAP58676.1"/>
    </source>
</evidence>
<evidence type="ECO:0000256" key="3">
    <source>
        <dbReference type="ARBA" id="ARBA00005812"/>
    </source>
</evidence>
<evidence type="ECO:0000256" key="6">
    <source>
        <dbReference type="ARBA" id="ARBA00023152"/>
    </source>
</evidence>
<dbReference type="PANTHER" id="PTHR30559">
    <property type="entry name" value="FRUCTOSE-BISPHOSPHATE ALDOLASE CLASS 2"/>
    <property type="match status" value="1"/>
</dbReference>
<dbReference type="KEGG" id="sbw:TGUWTKB_4500"/>
<keyword evidence="7 11" id="KW-0456">Lyase</keyword>
<dbReference type="NCBIfam" id="TIGR01520">
    <property type="entry name" value="FruBisAldo_II_A"/>
    <property type="match status" value="1"/>
</dbReference>
<protein>
    <recommendedName>
        <fullName evidence="11">Fructose-bisphosphate aldolase</fullName>
        <shortName evidence="11">FBP aldolase</shortName>
        <ecNumber evidence="11">4.1.2.13</ecNumber>
    </recommendedName>
</protein>
<evidence type="ECO:0000256" key="1">
    <source>
        <dbReference type="ARBA" id="ARBA00000441"/>
    </source>
</evidence>
<dbReference type="Proteomes" id="UP000031627">
    <property type="component" value="Chromosome"/>
</dbReference>
<dbReference type="EMBL" id="AP014521">
    <property type="protein sequence ID" value="BAP58676.1"/>
    <property type="molecule type" value="Genomic_DNA"/>
</dbReference>
<dbReference type="EC" id="4.1.2.13" evidence="11"/>
<dbReference type="NCBIfam" id="NF006628">
    <property type="entry name" value="PRK09197.1"/>
    <property type="match status" value="1"/>
</dbReference>
<dbReference type="GO" id="GO:0004332">
    <property type="term" value="F:fructose-bisphosphate aldolase activity"/>
    <property type="evidence" value="ECO:0007669"/>
    <property type="project" value="UniProtKB-EC"/>
</dbReference>
<dbReference type="PROSITE" id="PS00806">
    <property type="entry name" value="ALDOLASE_CLASS_II_2"/>
    <property type="match status" value="1"/>
</dbReference>